<dbReference type="GO" id="GO:0008270">
    <property type="term" value="F:zinc ion binding"/>
    <property type="evidence" value="ECO:0007669"/>
    <property type="project" value="InterPro"/>
</dbReference>
<keyword evidence="9" id="KW-0482">Metalloprotease</keyword>
<dbReference type="GO" id="GO:0006508">
    <property type="term" value="P:proteolysis"/>
    <property type="evidence" value="ECO:0007669"/>
    <property type="project" value="UniProtKB-KW"/>
</dbReference>
<evidence type="ECO:0000256" key="6">
    <source>
        <dbReference type="ARBA" id="ARBA00022729"/>
    </source>
</evidence>
<feature type="active site" description="Proton donor/acceptor" evidence="10">
    <location>
        <position position="300"/>
    </location>
</feature>
<dbReference type="FunFam" id="3.40.630.10:FF:000084">
    <property type="entry name" value="Carboxypeptidase B2"/>
    <property type="match status" value="1"/>
</dbReference>
<evidence type="ECO:0000256" key="8">
    <source>
        <dbReference type="ARBA" id="ARBA00022833"/>
    </source>
</evidence>
<keyword evidence="4" id="KW-0645">Protease</keyword>
<keyword evidence="5" id="KW-0479">Metal-binding</keyword>
<name>A0AAE0H0I2_9CHLO</name>
<evidence type="ECO:0000256" key="2">
    <source>
        <dbReference type="ARBA" id="ARBA00005988"/>
    </source>
</evidence>
<feature type="domain" description="Peptidase M14" evidence="12">
    <location>
        <begin position="9"/>
        <end position="335"/>
    </location>
</feature>
<evidence type="ECO:0000256" key="5">
    <source>
        <dbReference type="ARBA" id="ARBA00022723"/>
    </source>
</evidence>
<evidence type="ECO:0000256" key="10">
    <source>
        <dbReference type="PROSITE-ProRule" id="PRU01379"/>
    </source>
</evidence>
<protein>
    <recommendedName>
        <fullName evidence="12">Peptidase M14 domain-containing protein</fullName>
    </recommendedName>
</protein>
<proteinExistence type="inferred from homology"/>
<evidence type="ECO:0000256" key="4">
    <source>
        <dbReference type="ARBA" id="ARBA00022670"/>
    </source>
</evidence>
<accession>A0AAE0H0I2</accession>
<dbReference type="Pfam" id="PF00246">
    <property type="entry name" value="Peptidase_M14"/>
    <property type="match status" value="1"/>
</dbReference>
<dbReference type="PROSITE" id="PS52035">
    <property type="entry name" value="PEPTIDASE_M14"/>
    <property type="match status" value="1"/>
</dbReference>
<dbReference type="InterPro" id="IPR000834">
    <property type="entry name" value="Peptidase_M14"/>
</dbReference>
<dbReference type="PANTHER" id="PTHR11705:SF143">
    <property type="entry name" value="SLL0236 PROTEIN"/>
    <property type="match status" value="1"/>
</dbReference>
<dbReference type="GO" id="GO:0005615">
    <property type="term" value="C:extracellular space"/>
    <property type="evidence" value="ECO:0007669"/>
    <property type="project" value="TreeGrafter"/>
</dbReference>
<dbReference type="PANTHER" id="PTHR11705">
    <property type="entry name" value="PROTEASE FAMILY M14 CARBOXYPEPTIDASE A,B"/>
    <property type="match status" value="1"/>
</dbReference>
<comment type="similarity">
    <text evidence="2 10">Belongs to the peptidase M14 family.</text>
</comment>
<gene>
    <name evidence="13" type="ORF">CYMTET_4812</name>
</gene>
<dbReference type="GO" id="GO:0004181">
    <property type="term" value="F:metallocarboxypeptidase activity"/>
    <property type="evidence" value="ECO:0007669"/>
    <property type="project" value="InterPro"/>
</dbReference>
<sequence>MITDGWYNFYHGYAQVRERLHLLADLFPELCHVEELHNATHEGRNILLLRARNPASTAHRNGTAPQIMLMGGIHAREWASFMSAMYSVEQLLRSYGSSNLETAMLDSVEVVAIPVANPDGLEFTWAPNGGICTAPLEEEGVCNRMWRKNRAPAPHGKGADCMGVDLNRNWNVDWGAKGTRQTTSQDPCDGNYEGPAANSEPEVQAIAELAQRLPRLQAVLDLHSFGQVIMAPWLHSDTPARNAAHLTDLGWKVAHSMTHAAGAGHTFTVEGDPGYNTYAVSGSFIDWIYNNQDVLAYLIELRPRALDPGFKLPPRQILLAGKEAFQALLVMGVALEEDETSDPSTATWPGSTECQFGSWDLSIALVTDAYPTELSWHLTHQDGTLPSTVDQVLAETSPYQYTLCAPGGWWRRQQRQRQRLSGEADIVQANDVQSIWMPDMQSGQLTARRRLESESPHRRKLSALSPQKSLKIFSGEVLSLGTTSHLARGEQSPASPHHSESDVSDSVPIMKLPQLPPWQSATKMNIGSHDEKSEVEQLAHLGVQIPRGADAPTPGWILPGGGQARGSNFVFSFTSMFIRLSATFRQLWIAPGSTPVWELREEETVVAQESNRA</sequence>
<keyword evidence="8" id="KW-0862">Zinc</keyword>
<evidence type="ECO:0000313" key="14">
    <source>
        <dbReference type="Proteomes" id="UP001190700"/>
    </source>
</evidence>
<evidence type="ECO:0000256" key="9">
    <source>
        <dbReference type="ARBA" id="ARBA00023049"/>
    </source>
</evidence>
<comment type="cofactor">
    <cofactor evidence="1">
        <name>Zn(2+)</name>
        <dbReference type="ChEBI" id="CHEBI:29105"/>
    </cofactor>
</comment>
<dbReference type="Gene3D" id="3.40.630.10">
    <property type="entry name" value="Zn peptidases"/>
    <property type="match status" value="1"/>
</dbReference>
<evidence type="ECO:0000256" key="7">
    <source>
        <dbReference type="ARBA" id="ARBA00022801"/>
    </source>
</evidence>
<dbReference type="SUPFAM" id="SSF53187">
    <property type="entry name" value="Zn-dependent exopeptidases"/>
    <property type="match status" value="1"/>
</dbReference>
<reference evidence="13 14" key="1">
    <citation type="journal article" date="2015" name="Genome Biol. Evol.">
        <title>Comparative Genomics of a Bacterivorous Green Alga Reveals Evolutionary Causalities and Consequences of Phago-Mixotrophic Mode of Nutrition.</title>
        <authorList>
            <person name="Burns J.A."/>
            <person name="Paasch A."/>
            <person name="Narechania A."/>
            <person name="Kim E."/>
        </authorList>
    </citation>
    <scope>NUCLEOTIDE SEQUENCE [LARGE SCALE GENOMIC DNA]</scope>
    <source>
        <strain evidence="13 14">PLY_AMNH</strain>
    </source>
</reference>
<dbReference type="PRINTS" id="PR00765">
    <property type="entry name" value="CRBOXYPTASEA"/>
</dbReference>
<keyword evidence="3" id="KW-0121">Carboxypeptidase</keyword>
<evidence type="ECO:0000256" key="3">
    <source>
        <dbReference type="ARBA" id="ARBA00022645"/>
    </source>
</evidence>
<feature type="region of interest" description="Disordered" evidence="11">
    <location>
        <begin position="483"/>
        <end position="505"/>
    </location>
</feature>
<dbReference type="AlphaFoldDB" id="A0AAE0H0I2"/>
<evidence type="ECO:0000259" key="12">
    <source>
        <dbReference type="PROSITE" id="PS52035"/>
    </source>
</evidence>
<evidence type="ECO:0000256" key="11">
    <source>
        <dbReference type="SAM" id="MobiDB-lite"/>
    </source>
</evidence>
<dbReference type="SMART" id="SM00631">
    <property type="entry name" value="Zn_pept"/>
    <property type="match status" value="1"/>
</dbReference>
<keyword evidence="6" id="KW-0732">Signal</keyword>
<organism evidence="13 14">
    <name type="scientific">Cymbomonas tetramitiformis</name>
    <dbReference type="NCBI Taxonomy" id="36881"/>
    <lineage>
        <taxon>Eukaryota</taxon>
        <taxon>Viridiplantae</taxon>
        <taxon>Chlorophyta</taxon>
        <taxon>Pyramimonadophyceae</taxon>
        <taxon>Pyramimonadales</taxon>
        <taxon>Pyramimonadaceae</taxon>
        <taxon>Cymbomonas</taxon>
    </lineage>
</organism>
<dbReference type="EMBL" id="LGRX02000767">
    <property type="protein sequence ID" value="KAK3287695.1"/>
    <property type="molecule type" value="Genomic_DNA"/>
</dbReference>
<comment type="caution">
    <text evidence="13">The sequence shown here is derived from an EMBL/GenBank/DDBJ whole genome shotgun (WGS) entry which is preliminary data.</text>
</comment>
<keyword evidence="7" id="KW-0378">Hydrolase</keyword>
<dbReference type="Proteomes" id="UP001190700">
    <property type="component" value="Unassembled WGS sequence"/>
</dbReference>
<evidence type="ECO:0000313" key="13">
    <source>
        <dbReference type="EMBL" id="KAK3287695.1"/>
    </source>
</evidence>
<evidence type="ECO:0000256" key="1">
    <source>
        <dbReference type="ARBA" id="ARBA00001947"/>
    </source>
</evidence>
<keyword evidence="14" id="KW-1185">Reference proteome</keyword>